<dbReference type="InterPro" id="IPR042301">
    <property type="entry name" value="GH115_sf"/>
</dbReference>
<keyword evidence="1 4" id="KW-0378">Hydrolase</keyword>
<dbReference type="Proteomes" id="UP000076842">
    <property type="component" value="Unassembled WGS sequence"/>
</dbReference>
<feature type="chain" id="PRO_5007859654" evidence="2">
    <location>
        <begin position="20"/>
        <end position="1005"/>
    </location>
</feature>
<keyword evidence="5" id="KW-1185">Reference proteome</keyword>
<evidence type="ECO:0000256" key="2">
    <source>
        <dbReference type="SAM" id="SignalP"/>
    </source>
</evidence>
<dbReference type="InterPro" id="IPR029018">
    <property type="entry name" value="Hex-like_dom2"/>
</dbReference>
<dbReference type="Gene3D" id="3.20.20.520">
    <property type="entry name" value="Glycosyl hydrolase family 115"/>
    <property type="match status" value="1"/>
</dbReference>
<name>A0A165IY93_9BASI</name>
<dbReference type="Gene3D" id="2.60.120.1620">
    <property type="match status" value="1"/>
</dbReference>
<dbReference type="OrthoDB" id="4849794at2759"/>
<dbReference type="Pfam" id="PF17829">
    <property type="entry name" value="GH115_C"/>
    <property type="match status" value="1"/>
</dbReference>
<feature type="domain" description="Gylcosyl hydrolase 115 C-terminal" evidence="3">
    <location>
        <begin position="818"/>
        <end position="1001"/>
    </location>
</feature>
<feature type="signal peptide" evidence="2">
    <location>
        <begin position="1"/>
        <end position="19"/>
    </location>
</feature>
<dbReference type="PANTHER" id="PTHR37842">
    <property type="match status" value="1"/>
</dbReference>
<dbReference type="STRING" id="1353952.A0A165IY93"/>
<gene>
    <name evidence="4" type="ORF">CALCODRAFT_45120</name>
</gene>
<dbReference type="Gene3D" id="1.20.58.2150">
    <property type="match status" value="1"/>
</dbReference>
<reference evidence="4 5" key="1">
    <citation type="journal article" date="2016" name="Mol. Biol. Evol.">
        <title>Comparative Genomics of Early-Diverging Mushroom-Forming Fungi Provides Insights into the Origins of Lignocellulose Decay Capabilities.</title>
        <authorList>
            <person name="Nagy L.G."/>
            <person name="Riley R."/>
            <person name="Tritt A."/>
            <person name="Adam C."/>
            <person name="Daum C."/>
            <person name="Floudas D."/>
            <person name="Sun H."/>
            <person name="Yadav J.S."/>
            <person name="Pangilinan J."/>
            <person name="Larsson K.H."/>
            <person name="Matsuura K."/>
            <person name="Barry K."/>
            <person name="Labutti K."/>
            <person name="Kuo R."/>
            <person name="Ohm R.A."/>
            <person name="Bhattacharya S.S."/>
            <person name="Shirouzu T."/>
            <person name="Yoshinaga Y."/>
            <person name="Martin F.M."/>
            <person name="Grigoriev I.V."/>
            <person name="Hibbett D.S."/>
        </authorList>
    </citation>
    <scope>NUCLEOTIDE SEQUENCE [LARGE SCALE GENOMIC DNA]</scope>
    <source>
        <strain evidence="4 5">HHB12733</strain>
    </source>
</reference>
<dbReference type="EMBL" id="KV423925">
    <property type="protein sequence ID" value="KZT61128.1"/>
    <property type="molecule type" value="Genomic_DNA"/>
</dbReference>
<dbReference type="InterPro" id="IPR041437">
    <property type="entry name" value="GH115_C"/>
</dbReference>
<protein>
    <submittedName>
        <fullName evidence="4">Glycoside hydrolase family 115 protein</fullName>
    </submittedName>
</protein>
<keyword evidence="2" id="KW-0732">Signal</keyword>
<dbReference type="Gene3D" id="3.30.379.10">
    <property type="entry name" value="Chitobiase/beta-hexosaminidase domain 2-like"/>
    <property type="match status" value="1"/>
</dbReference>
<evidence type="ECO:0000256" key="1">
    <source>
        <dbReference type="ARBA" id="ARBA00022801"/>
    </source>
</evidence>
<sequence>MRPLALALALTALLRPALALGQSPCLAFTNSGSLFALASGGSATPILASADDDPGVLRAARDLQNDIFNVTGSLPSLTLWNSSSSSSTALPGQALIVGTWNSSLLLAVAAHANLTSGGLEGAWEAYDARVVASPLPGVQSGYVLRGSDRRGTIYAMYEHSEQMGVSPWYWWADVPIKQHAELYALGCAHGAPSVQYRGIFLNDEQPALQSWAQLTFTNGTGAPFNHYFYGHLFELILRLKGNLLWPAQWAGMFGVDDPSNQPLANYYGVVMSTSHEEPMMRSTPNEWNAFGSGPWDFNTNAANLTQFWTVGAERARPYESLYSVGMRGNGDLPLGPATNIALLEKIIATQRGIISSVYNVSDPSVIPQAWCLYKEVEDYWDSGMTVPDDIILLWADDNWGNVRRLPTGNETSRPGGAGMYYHFDYVGTPRDYKWIRSTQLAKVWEQMHLTYERQASKLWVVNVGDLKPYEQDTEFFLTYAYNVSRWDQYNLNEFSLSWAEREFALSPSRSQDIVDILSNVTMFNARRKPELLNSTTYSLTNYGEAESILATYSVLNASSWAIWDALDPALQPAYFQLVHHPLQASYTLQKMYIYAGMNNLHASQARLDANWLNDQVALLFEMDYDLEHQYHTLLDGKWQHIMDQTHMGYAYWQQPMQNTMPAVNRVPTRKTALPGAMRITIDGSLGAWPGDDQFDCSQMYSCPTGSMLPFDTYGPVQRWVDISAGGPVPFNWTASSNVSWLSISQTSGVITPSDGGNTTTRVWLSVDWSQVNASAEYAQINFQSSSASQYLFKEAMATQFVPFYVEAYKTAAPTNFTGFVEGDGYVAFDAAHATRNSTANDTYWGVIPNYGRNSTGVTPFPVAGNNFSVGAGPSLQYDFYLFNTIGGSSTHNGNITVTAVMSPSLDNRGYSRPLGFALQLDNTSAIPIYPVPIVSASVQPPGWDTPDGWVANSMINTTIQFNGTALGKHTLTLWQIEAAVVLQKFIINTGGLRYSYLGPPESAYV</sequence>
<evidence type="ECO:0000259" key="3">
    <source>
        <dbReference type="Pfam" id="PF17829"/>
    </source>
</evidence>
<organism evidence="4 5">
    <name type="scientific">Calocera cornea HHB12733</name>
    <dbReference type="NCBI Taxonomy" id="1353952"/>
    <lineage>
        <taxon>Eukaryota</taxon>
        <taxon>Fungi</taxon>
        <taxon>Dikarya</taxon>
        <taxon>Basidiomycota</taxon>
        <taxon>Agaricomycotina</taxon>
        <taxon>Dacrymycetes</taxon>
        <taxon>Dacrymycetales</taxon>
        <taxon>Dacrymycetaceae</taxon>
        <taxon>Calocera</taxon>
    </lineage>
</organism>
<dbReference type="Pfam" id="PF15979">
    <property type="entry name" value="Glyco_hydro_115"/>
    <property type="match status" value="1"/>
</dbReference>
<dbReference type="PANTHER" id="PTHR37842:SF2">
    <property type="entry name" value="GYLCOSYL HYDROLASE 115 C-TERMINAL DOMAIN-CONTAINING PROTEIN"/>
    <property type="match status" value="1"/>
</dbReference>
<proteinExistence type="predicted"/>
<dbReference type="AlphaFoldDB" id="A0A165IY93"/>
<dbReference type="GO" id="GO:0016787">
    <property type="term" value="F:hydrolase activity"/>
    <property type="evidence" value="ECO:0007669"/>
    <property type="project" value="UniProtKB-KW"/>
</dbReference>
<dbReference type="InParanoid" id="A0A165IY93"/>
<accession>A0A165IY93</accession>
<evidence type="ECO:0000313" key="5">
    <source>
        <dbReference type="Proteomes" id="UP000076842"/>
    </source>
</evidence>
<dbReference type="InterPro" id="IPR031924">
    <property type="entry name" value="GH115"/>
</dbReference>
<evidence type="ECO:0000313" key="4">
    <source>
        <dbReference type="EMBL" id="KZT61128.1"/>
    </source>
</evidence>